<dbReference type="Proteomes" id="UP001154312">
    <property type="component" value="Unassembled WGS sequence"/>
</dbReference>
<keyword evidence="2" id="KW-1185">Reference proteome</keyword>
<evidence type="ECO:0000313" key="1">
    <source>
        <dbReference type="EMBL" id="MDF9407205.1"/>
    </source>
</evidence>
<proteinExistence type="predicted"/>
<comment type="caution">
    <text evidence="1">The sequence shown here is derived from an EMBL/GenBank/DDBJ whole genome shotgun (WGS) entry which is preliminary data.</text>
</comment>
<dbReference type="AlphaFoldDB" id="A0A9X4GXV7"/>
<dbReference type="RefSeq" id="WP_277442382.1">
    <property type="nucleotide sequence ID" value="NZ_JAKOAV010000002.1"/>
</dbReference>
<gene>
    <name evidence="1" type="ORF">L7E55_02345</name>
</gene>
<dbReference type="EMBL" id="JAKOAV010000002">
    <property type="protein sequence ID" value="MDF9407205.1"/>
    <property type="molecule type" value="Genomic_DNA"/>
</dbReference>
<organism evidence="1 2">
    <name type="scientific">Pelotomaculum isophthalicicum JI</name>
    <dbReference type="NCBI Taxonomy" id="947010"/>
    <lineage>
        <taxon>Bacteria</taxon>
        <taxon>Bacillati</taxon>
        <taxon>Bacillota</taxon>
        <taxon>Clostridia</taxon>
        <taxon>Eubacteriales</taxon>
        <taxon>Desulfotomaculaceae</taxon>
        <taxon>Pelotomaculum</taxon>
    </lineage>
</organism>
<reference evidence="1" key="1">
    <citation type="submission" date="2022-02" db="EMBL/GenBank/DDBJ databases">
        <authorList>
            <person name="Leng L."/>
        </authorList>
    </citation>
    <scope>NUCLEOTIDE SEQUENCE</scope>
    <source>
        <strain evidence="1">JI</strain>
    </source>
</reference>
<sequence length="60" mass="6811">MKDGHWEETDIGSPQGGVISPLLANIYLNRFDQARKNKGIQNTENRKLFKESIGLIVKQI</sequence>
<protein>
    <recommendedName>
        <fullName evidence="3">Reverse transcriptase domain-containing protein</fullName>
    </recommendedName>
</protein>
<evidence type="ECO:0000313" key="2">
    <source>
        <dbReference type="Proteomes" id="UP001154312"/>
    </source>
</evidence>
<accession>A0A9X4GXV7</accession>
<name>A0A9X4GXV7_9FIRM</name>
<evidence type="ECO:0008006" key="3">
    <source>
        <dbReference type="Google" id="ProtNLM"/>
    </source>
</evidence>